<organism evidence="1 2">
    <name type="scientific">Malus domestica</name>
    <name type="common">Apple</name>
    <name type="synonym">Pyrus malus</name>
    <dbReference type="NCBI Taxonomy" id="3750"/>
    <lineage>
        <taxon>Eukaryota</taxon>
        <taxon>Viridiplantae</taxon>
        <taxon>Streptophyta</taxon>
        <taxon>Embryophyta</taxon>
        <taxon>Tracheophyta</taxon>
        <taxon>Spermatophyta</taxon>
        <taxon>Magnoliopsida</taxon>
        <taxon>eudicotyledons</taxon>
        <taxon>Gunneridae</taxon>
        <taxon>Pentapetalae</taxon>
        <taxon>rosids</taxon>
        <taxon>fabids</taxon>
        <taxon>Rosales</taxon>
        <taxon>Rosaceae</taxon>
        <taxon>Amygdaloideae</taxon>
        <taxon>Maleae</taxon>
        <taxon>Malus</taxon>
    </lineage>
</organism>
<dbReference type="Proteomes" id="UP000290289">
    <property type="component" value="Chromosome 6"/>
</dbReference>
<comment type="caution">
    <text evidence="1">The sequence shown here is derived from an EMBL/GenBank/DDBJ whole genome shotgun (WGS) entry which is preliminary data.</text>
</comment>
<gene>
    <name evidence="1" type="ORF">DVH24_035909</name>
</gene>
<dbReference type="EMBL" id="RDQH01000332">
    <property type="protein sequence ID" value="RXH97241.1"/>
    <property type="molecule type" value="Genomic_DNA"/>
</dbReference>
<sequence length="106" mass="12349">MKKPRLMVCFIFYVTFFINGVWTFRITDGDKKNQGKWKNANRWNTILESLNGEPFLRPFVESLSKCPWSSQSVQSTRDIHVMVEDSKIFINSSLLKNSTVILCNIN</sequence>
<name>A0A498JVL0_MALDO</name>
<proteinExistence type="predicted"/>
<keyword evidence="2" id="KW-1185">Reference proteome</keyword>
<protein>
    <submittedName>
        <fullName evidence="1">Uncharacterized protein</fullName>
    </submittedName>
</protein>
<dbReference type="AlphaFoldDB" id="A0A498JVL0"/>
<evidence type="ECO:0000313" key="2">
    <source>
        <dbReference type="Proteomes" id="UP000290289"/>
    </source>
</evidence>
<evidence type="ECO:0000313" key="1">
    <source>
        <dbReference type="EMBL" id="RXH97241.1"/>
    </source>
</evidence>
<reference evidence="1 2" key="1">
    <citation type="submission" date="2018-10" db="EMBL/GenBank/DDBJ databases">
        <title>A high-quality apple genome assembly.</title>
        <authorList>
            <person name="Hu J."/>
        </authorList>
    </citation>
    <scope>NUCLEOTIDE SEQUENCE [LARGE SCALE GENOMIC DNA]</scope>
    <source>
        <strain evidence="2">cv. HFTH1</strain>
        <tissue evidence="1">Young leaf</tissue>
    </source>
</reference>
<accession>A0A498JVL0</accession>